<accession>A0ACB9CLW5</accession>
<reference evidence="2" key="1">
    <citation type="journal article" date="2022" name="Mol. Ecol. Resour.">
        <title>The genomes of chicory, endive, great burdock and yacon provide insights into Asteraceae palaeo-polyploidization history and plant inulin production.</title>
        <authorList>
            <person name="Fan W."/>
            <person name="Wang S."/>
            <person name="Wang H."/>
            <person name="Wang A."/>
            <person name="Jiang F."/>
            <person name="Liu H."/>
            <person name="Zhao H."/>
            <person name="Xu D."/>
            <person name="Zhang Y."/>
        </authorList>
    </citation>
    <scope>NUCLEOTIDE SEQUENCE [LARGE SCALE GENOMIC DNA]</scope>
    <source>
        <strain evidence="2">cv. Niubang</strain>
    </source>
</reference>
<reference evidence="1 2" key="2">
    <citation type="journal article" date="2022" name="Mol. Ecol. Resour.">
        <title>The genomes of chicory, endive, great burdock and yacon provide insights into Asteraceae paleo-polyploidization history and plant inulin production.</title>
        <authorList>
            <person name="Fan W."/>
            <person name="Wang S."/>
            <person name="Wang H."/>
            <person name="Wang A."/>
            <person name="Jiang F."/>
            <person name="Liu H."/>
            <person name="Zhao H."/>
            <person name="Xu D."/>
            <person name="Zhang Y."/>
        </authorList>
    </citation>
    <scope>NUCLEOTIDE SEQUENCE [LARGE SCALE GENOMIC DNA]</scope>
    <source>
        <strain evidence="2">cv. Niubang</strain>
    </source>
</reference>
<protein>
    <submittedName>
        <fullName evidence="1">Uncharacterized protein</fullName>
    </submittedName>
</protein>
<keyword evidence="2" id="KW-1185">Reference proteome</keyword>
<gene>
    <name evidence="1" type="ORF">L6452_14772</name>
</gene>
<name>A0ACB9CLW5_ARCLA</name>
<proteinExistence type="predicted"/>
<comment type="caution">
    <text evidence="1">The sequence shown here is derived from an EMBL/GenBank/DDBJ whole genome shotgun (WGS) entry which is preliminary data.</text>
</comment>
<evidence type="ECO:0000313" key="1">
    <source>
        <dbReference type="EMBL" id="KAI3735279.1"/>
    </source>
</evidence>
<dbReference type="Proteomes" id="UP001055879">
    <property type="component" value="Linkage Group LG04"/>
</dbReference>
<evidence type="ECO:0000313" key="2">
    <source>
        <dbReference type="Proteomes" id="UP001055879"/>
    </source>
</evidence>
<organism evidence="1 2">
    <name type="scientific">Arctium lappa</name>
    <name type="common">Greater burdock</name>
    <name type="synonym">Lappa major</name>
    <dbReference type="NCBI Taxonomy" id="4217"/>
    <lineage>
        <taxon>Eukaryota</taxon>
        <taxon>Viridiplantae</taxon>
        <taxon>Streptophyta</taxon>
        <taxon>Embryophyta</taxon>
        <taxon>Tracheophyta</taxon>
        <taxon>Spermatophyta</taxon>
        <taxon>Magnoliopsida</taxon>
        <taxon>eudicotyledons</taxon>
        <taxon>Gunneridae</taxon>
        <taxon>Pentapetalae</taxon>
        <taxon>asterids</taxon>
        <taxon>campanulids</taxon>
        <taxon>Asterales</taxon>
        <taxon>Asteraceae</taxon>
        <taxon>Carduoideae</taxon>
        <taxon>Cardueae</taxon>
        <taxon>Arctiinae</taxon>
        <taxon>Arctium</taxon>
    </lineage>
</organism>
<dbReference type="EMBL" id="CM042050">
    <property type="protein sequence ID" value="KAI3735279.1"/>
    <property type="molecule type" value="Genomic_DNA"/>
</dbReference>
<sequence>MVDVLKKYSIPTFTPKYSGITDPTEHVAQYKQLMWTVSIPHQYQEVYDVTFRRKHSNDKKLLSVKKPEFKARSTAKAEPSRQISNVRFDKKKVSTVVKFPQYPKISSYGFKGTSKDLVEALKTAQAAIRWPKKSDKANDKKDKTKWCDFHDDHGHTTDDCIALKKELA</sequence>